<feature type="region of interest" description="Disordered" evidence="6">
    <location>
        <begin position="245"/>
        <end position="265"/>
    </location>
</feature>
<keyword evidence="5" id="KW-0175">Coiled coil</keyword>
<dbReference type="PROSITE" id="PS50003">
    <property type="entry name" value="PH_DOMAIN"/>
    <property type="match status" value="1"/>
</dbReference>
<comment type="function">
    <text evidence="1">May be involved in the transport of sterols.</text>
</comment>
<sequence>MNKMAEGVAENAGVKIDSAEFSVSGILYKWVNFGKGWRPRWFSLRNGMLYYYKIHGHNKIHVSQDEPKGVRIIGEESQKLMKKHKNYYYSDEKRHPKVYGEIFIKISSIKASKSDEKKFYIFTGIKTLHLRAETRKDRQAWLNALHAAKQSCSSWTDSFPLPKSEEVAISTETLRKRLQEEGLSEEAIKNCEDIMKSEFSELEQRLRLLQQKNSYLIEKLRLLHAEKMELETKVVDETENHMHGGHFSSESVHEDCHGGSDSVTDEEKEIEVEVDADTDEEDDVFFDTTEGFGADALTGVESALSRSRRHVDGSDTSTGLANISYPYIERRKRLPEPKEIEKSVSLWSLIKDNIGKDLDKVCLPVYFNEPISSLQRCFEDMEYSYLLDRAYEYGKQVSHHPMTIACHCRGRGWVFWGDSTLKSKFWGRSIQVDPVGILTLEFHDGEVFQWSKVTTAIYNLILGKLYCDHYGTMRIQGNKLLSCKLKFKEQTIIERNPHQVQGYVHDGSGNKLATLIGKWDESIYFVMGDIATKSRGYDPMSEAVLLWRRNEPPEYPTRYNLTSFAITLNEITPELKEKLPPTDSRLRPDQRYLECGEYDLANAEKLRLEQKQRQAYKLQEKGWQSRWFRRENGNSSYRYLGGYWEARENACWEGCPDLFGPSVPDTWQE</sequence>
<dbReference type="PANTHER" id="PTHR10972">
    <property type="entry name" value="OXYSTEROL-BINDING PROTEIN-RELATED"/>
    <property type="match status" value="1"/>
</dbReference>
<evidence type="ECO:0000313" key="8">
    <source>
        <dbReference type="EMBL" id="JAG95202.1"/>
    </source>
</evidence>
<keyword evidence="4" id="KW-0446">Lipid-binding</keyword>
<dbReference type="InterPro" id="IPR011993">
    <property type="entry name" value="PH-like_dom_sf"/>
</dbReference>
<dbReference type="AlphaFoldDB" id="A0A0D6QUD9"/>
<dbReference type="EMBL" id="GCKF01041253">
    <property type="protein sequence ID" value="JAG95202.1"/>
    <property type="molecule type" value="Transcribed_RNA"/>
</dbReference>
<dbReference type="FunFam" id="2.40.160.120:FF:000012">
    <property type="entry name" value="Oxysterol-binding protein-related protein 2A"/>
    <property type="match status" value="1"/>
</dbReference>
<dbReference type="GO" id="GO:0006869">
    <property type="term" value="P:lipid transport"/>
    <property type="evidence" value="ECO:0007669"/>
    <property type="project" value="UniProtKB-KW"/>
</dbReference>
<feature type="coiled-coil region" evidence="5">
    <location>
        <begin position="192"/>
        <end position="219"/>
    </location>
</feature>
<dbReference type="GO" id="GO:0032934">
    <property type="term" value="F:sterol binding"/>
    <property type="evidence" value="ECO:0007669"/>
    <property type="project" value="TreeGrafter"/>
</dbReference>
<protein>
    <recommendedName>
        <fullName evidence="7">PH domain-containing protein</fullName>
    </recommendedName>
</protein>
<evidence type="ECO:0000259" key="7">
    <source>
        <dbReference type="PROSITE" id="PS50003"/>
    </source>
</evidence>
<proteinExistence type="predicted"/>
<dbReference type="GO" id="GO:0016020">
    <property type="term" value="C:membrane"/>
    <property type="evidence" value="ECO:0007669"/>
    <property type="project" value="TreeGrafter"/>
</dbReference>
<name>A0A0D6QUD9_ARACU</name>
<dbReference type="PANTHER" id="PTHR10972:SF96">
    <property type="entry name" value="OXYSTEROL-BINDING PROTEIN-RELATED PROTEIN 1A-RELATED"/>
    <property type="match status" value="1"/>
</dbReference>
<dbReference type="Gene3D" id="2.40.160.120">
    <property type="match status" value="1"/>
</dbReference>
<keyword evidence="3" id="KW-0445">Lipid transport</keyword>
<evidence type="ECO:0000256" key="6">
    <source>
        <dbReference type="SAM" id="MobiDB-lite"/>
    </source>
</evidence>
<dbReference type="SMART" id="SM00233">
    <property type="entry name" value="PH"/>
    <property type="match status" value="1"/>
</dbReference>
<evidence type="ECO:0000256" key="3">
    <source>
        <dbReference type="ARBA" id="ARBA00023055"/>
    </source>
</evidence>
<dbReference type="Pfam" id="PF00169">
    <property type="entry name" value="PH"/>
    <property type="match status" value="1"/>
</dbReference>
<dbReference type="Gene3D" id="2.30.29.30">
    <property type="entry name" value="Pleckstrin-homology domain (PH domain)/Phosphotyrosine-binding domain (PTB)"/>
    <property type="match status" value="1"/>
</dbReference>
<reference evidence="8" key="1">
    <citation type="submission" date="2015-03" db="EMBL/GenBank/DDBJ databases">
        <title>A transcriptome of Araucaria cunninghamii, an australian fine timber species.</title>
        <authorList>
            <person name="Jing Yi C.J.Y."/>
            <person name="Yin San L.Y.S."/>
            <person name="Abdul Karim S.S."/>
            <person name="Wan Azmi N.N."/>
            <person name="Hercus R.R."/>
            <person name="Croft L.L."/>
        </authorList>
    </citation>
    <scope>NUCLEOTIDE SEQUENCE</scope>
    <source>
        <strain evidence="8">MI0301</strain>
        <tissue evidence="8">Leaf</tissue>
    </source>
</reference>
<dbReference type="Pfam" id="PF01237">
    <property type="entry name" value="Oxysterol_BP"/>
    <property type="match status" value="2"/>
</dbReference>
<dbReference type="InterPro" id="IPR001849">
    <property type="entry name" value="PH_domain"/>
</dbReference>
<evidence type="ECO:0000256" key="2">
    <source>
        <dbReference type="ARBA" id="ARBA00022448"/>
    </source>
</evidence>
<dbReference type="GO" id="GO:0005829">
    <property type="term" value="C:cytosol"/>
    <property type="evidence" value="ECO:0007669"/>
    <property type="project" value="TreeGrafter"/>
</dbReference>
<evidence type="ECO:0000256" key="5">
    <source>
        <dbReference type="SAM" id="Coils"/>
    </source>
</evidence>
<feature type="domain" description="PH" evidence="7">
    <location>
        <begin position="20"/>
        <end position="150"/>
    </location>
</feature>
<dbReference type="InterPro" id="IPR000648">
    <property type="entry name" value="Oxysterol-bd"/>
</dbReference>
<keyword evidence="2" id="KW-0813">Transport</keyword>
<dbReference type="SUPFAM" id="SSF144000">
    <property type="entry name" value="Oxysterol-binding protein-like"/>
    <property type="match status" value="1"/>
</dbReference>
<organism evidence="8">
    <name type="scientific">Araucaria cunninghamii</name>
    <name type="common">Hoop pine</name>
    <name type="synonym">Moreton Bay pine</name>
    <dbReference type="NCBI Taxonomy" id="56994"/>
    <lineage>
        <taxon>Eukaryota</taxon>
        <taxon>Viridiplantae</taxon>
        <taxon>Streptophyta</taxon>
        <taxon>Embryophyta</taxon>
        <taxon>Tracheophyta</taxon>
        <taxon>Spermatophyta</taxon>
        <taxon>Pinopsida</taxon>
        <taxon>Pinidae</taxon>
        <taxon>Conifers II</taxon>
        <taxon>Araucariales</taxon>
        <taxon>Araucariaceae</taxon>
        <taxon>Araucaria</taxon>
    </lineage>
</organism>
<evidence type="ECO:0000256" key="4">
    <source>
        <dbReference type="ARBA" id="ARBA00023121"/>
    </source>
</evidence>
<dbReference type="InterPro" id="IPR037239">
    <property type="entry name" value="OSBP_sf"/>
</dbReference>
<accession>A0A0D6QUD9</accession>
<dbReference type="SUPFAM" id="SSF50729">
    <property type="entry name" value="PH domain-like"/>
    <property type="match status" value="1"/>
</dbReference>
<evidence type="ECO:0000256" key="1">
    <source>
        <dbReference type="ARBA" id="ARBA00003361"/>
    </source>
</evidence>